<evidence type="ECO:0008006" key="3">
    <source>
        <dbReference type="Google" id="ProtNLM"/>
    </source>
</evidence>
<sequence>MLDLEVVKQWCRIEIDESDDDSTLEMLSNAAQRIFEHETGRHLYATNEAIPKDPVTGQAVDDRALVLDDDIALALSLLISAYYDNRDGNFQIHPAMKMAMKPYQFYNV</sequence>
<dbReference type="Gene3D" id="1.10.3230.30">
    <property type="entry name" value="Phage gp6-like head-tail connector protein"/>
    <property type="match status" value="1"/>
</dbReference>
<dbReference type="AlphaFoldDB" id="A0A6F8U0U5"/>
<organism evidence="1 2">
    <name type="scientific">Halomonas hydrothermalis</name>
    <dbReference type="NCBI Taxonomy" id="115561"/>
    <lineage>
        <taxon>Bacteria</taxon>
        <taxon>Pseudomonadati</taxon>
        <taxon>Pseudomonadota</taxon>
        <taxon>Gammaproteobacteria</taxon>
        <taxon>Oceanospirillales</taxon>
        <taxon>Halomonadaceae</taxon>
        <taxon>Halomonas</taxon>
    </lineage>
</organism>
<protein>
    <recommendedName>
        <fullName evidence="3">Phage gp6-like head-tail connector protein</fullName>
    </recommendedName>
</protein>
<dbReference type="EMBL" id="AP022843">
    <property type="protein sequence ID" value="BCB06791.1"/>
    <property type="molecule type" value="Genomic_DNA"/>
</dbReference>
<evidence type="ECO:0000313" key="1">
    <source>
        <dbReference type="EMBL" id="BCB06791.1"/>
    </source>
</evidence>
<dbReference type="InterPro" id="IPR006450">
    <property type="entry name" value="Phage_HK97_gp6-like"/>
</dbReference>
<keyword evidence="2" id="KW-1185">Reference proteome</keyword>
<proteinExistence type="predicted"/>
<dbReference type="InterPro" id="IPR021146">
    <property type="entry name" value="Phage_gp6-like_head-tail"/>
</dbReference>
<dbReference type="CDD" id="cd08054">
    <property type="entry name" value="gp6"/>
    <property type="match status" value="1"/>
</dbReference>
<evidence type="ECO:0000313" key="2">
    <source>
        <dbReference type="Proteomes" id="UP000502259"/>
    </source>
</evidence>
<dbReference type="NCBIfam" id="TIGR01560">
    <property type="entry name" value="put_DNA_pack"/>
    <property type="match status" value="1"/>
</dbReference>
<accession>A0A6F8U0U5</accession>
<dbReference type="Proteomes" id="UP000502259">
    <property type="component" value="Chromosome"/>
</dbReference>
<name>A0A6F8U0U5_9GAMM</name>
<dbReference type="Pfam" id="PF05135">
    <property type="entry name" value="Phage_connect_1"/>
    <property type="match status" value="1"/>
</dbReference>
<dbReference type="RefSeq" id="WP_172420000.1">
    <property type="nucleotide sequence ID" value="NZ_AP022843.1"/>
</dbReference>
<gene>
    <name evidence="1" type="ORF">HHSLTHF2_06810</name>
</gene>
<reference evidence="1 2" key="1">
    <citation type="submission" date="2020-03" db="EMBL/GenBank/DDBJ databases">
        <title>Complete Genome Sequence of Halomonas hydrothermalis Strain Slthf2, Halophilic Bacterium Isolated from Deep-Sea Hydrothermal-Vent Environments.</title>
        <authorList>
            <person name="Takeyama N."/>
            <person name="Huang M."/>
            <person name="Sato K."/>
            <person name="Galipon J."/>
            <person name="Arakawa K."/>
        </authorList>
    </citation>
    <scope>NUCLEOTIDE SEQUENCE [LARGE SCALE GENOMIC DNA]</scope>
    <source>
        <strain evidence="1 2">Slthf2</strain>
    </source>
</reference>